<evidence type="ECO:0000313" key="6">
    <source>
        <dbReference type="Proteomes" id="UP001642540"/>
    </source>
</evidence>
<dbReference type="InterPro" id="IPR011992">
    <property type="entry name" value="EF-hand-dom_pair"/>
</dbReference>
<dbReference type="PANTHER" id="PTHR23048">
    <property type="entry name" value="MYOSIN LIGHT CHAIN 1, 3"/>
    <property type="match status" value="1"/>
</dbReference>
<protein>
    <recommendedName>
        <fullName evidence="4">EF-hand domain-containing protein</fullName>
    </recommendedName>
</protein>
<dbReference type="SMART" id="SM00054">
    <property type="entry name" value="EFh"/>
    <property type="match status" value="3"/>
</dbReference>
<proteinExistence type="predicted"/>
<dbReference type="SUPFAM" id="SSF47473">
    <property type="entry name" value="EF-hand"/>
    <property type="match status" value="1"/>
</dbReference>
<dbReference type="InterPro" id="IPR002048">
    <property type="entry name" value="EF_hand_dom"/>
</dbReference>
<dbReference type="Pfam" id="PF13499">
    <property type="entry name" value="EF-hand_7"/>
    <property type="match status" value="2"/>
</dbReference>
<gene>
    <name evidence="5" type="ORF">ODALV1_LOCUS14240</name>
</gene>
<dbReference type="Proteomes" id="UP001642540">
    <property type="component" value="Unassembled WGS sequence"/>
</dbReference>
<evidence type="ECO:0000259" key="4">
    <source>
        <dbReference type="PROSITE" id="PS50222"/>
    </source>
</evidence>
<dbReference type="Gene3D" id="1.10.238.10">
    <property type="entry name" value="EF-hand"/>
    <property type="match status" value="1"/>
</dbReference>
<dbReference type="PROSITE" id="PS00018">
    <property type="entry name" value="EF_HAND_1"/>
    <property type="match status" value="3"/>
</dbReference>
<name>A0ABP1QTI1_9HEXA</name>
<feature type="region of interest" description="Disordered" evidence="3">
    <location>
        <begin position="1"/>
        <end position="28"/>
    </location>
</feature>
<evidence type="ECO:0000256" key="2">
    <source>
        <dbReference type="ARBA" id="ARBA00022837"/>
    </source>
</evidence>
<accession>A0ABP1QTI1</accession>
<comment type="caution">
    <text evidence="5">The sequence shown here is derived from an EMBL/GenBank/DDBJ whole genome shotgun (WGS) entry which is preliminary data.</text>
</comment>
<feature type="domain" description="EF-hand" evidence="4">
    <location>
        <begin position="138"/>
        <end position="168"/>
    </location>
</feature>
<dbReference type="InterPro" id="IPR018247">
    <property type="entry name" value="EF_Hand_1_Ca_BS"/>
</dbReference>
<evidence type="ECO:0000256" key="3">
    <source>
        <dbReference type="SAM" id="MobiDB-lite"/>
    </source>
</evidence>
<keyword evidence="2" id="KW-0106">Calcium</keyword>
<feature type="domain" description="EF-hand" evidence="4">
    <location>
        <begin position="102"/>
        <end position="137"/>
    </location>
</feature>
<feature type="compositionally biased region" description="Basic and acidic residues" evidence="3">
    <location>
        <begin position="1"/>
        <end position="22"/>
    </location>
</feature>
<dbReference type="PANTHER" id="PTHR23048:SF0">
    <property type="entry name" value="CALMODULIN LIKE 3"/>
    <property type="match status" value="1"/>
</dbReference>
<dbReference type="PROSITE" id="PS50222">
    <property type="entry name" value="EF_HAND_2"/>
    <property type="match status" value="3"/>
</dbReference>
<evidence type="ECO:0000313" key="5">
    <source>
        <dbReference type="EMBL" id="CAL8110427.1"/>
    </source>
</evidence>
<reference evidence="5 6" key="1">
    <citation type="submission" date="2024-08" db="EMBL/GenBank/DDBJ databases">
        <authorList>
            <person name="Cucini C."/>
            <person name="Frati F."/>
        </authorList>
    </citation>
    <scope>NUCLEOTIDE SEQUENCE [LARGE SCALE GENOMIC DNA]</scope>
</reference>
<evidence type="ECO:0000256" key="1">
    <source>
        <dbReference type="ARBA" id="ARBA00022737"/>
    </source>
</evidence>
<keyword evidence="1" id="KW-0677">Repeat</keyword>
<dbReference type="InterPro" id="IPR050230">
    <property type="entry name" value="CALM/Myosin/TropC-like"/>
</dbReference>
<keyword evidence="6" id="KW-1185">Reference proteome</keyword>
<feature type="domain" description="EF-hand" evidence="4">
    <location>
        <begin position="29"/>
        <end position="64"/>
    </location>
</feature>
<organism evidence="5 6">
    <name type="scientific">Orchesella dallaii</name>
    <dbReference type="NCBI Taxonomy" id="48710"/>
    <lineage>
        <taxon>Eukaryota</taxon>
        <taxon>Metazoa</taxon>
        <taxon>Ecdysozoa</taxon>
        <taxon>Arthropoda</taxon>
        <taxon>Hexapoda</taxon>
        <taxon>Collembola</taxon>
        <taxon>Entomobryomorpha</taxon>
        <taxon>Entomobryoidea</taxon>
        <taxon>Orchesellidae</taxon>
        <taxon>Orchesellinae</taxon>
        <taxon>Orchesella</taxon>
    </lineage>
</organism>
<sequence>MSSKSRPKDKQPPTVPPRRDVPKPAITDDELQELRMAFRLLDRNKDGRISVSEFQLMLKNFGINVPDEMVQEFINSKSRSGSLTENDFIGWVGSSVAAIPDDASKDLMAAFRVFDKDGNGFITRDELKEAMEMIGEPVTDEDIDNMITMADLNKDGKIDYEEFSKLLG</sequence>
<dbReference type="EMBL" id="CAXLJM020000045">
    <property type="protein sequence ID" value="CAL8110427.1"/>
    <property type="molecule type" value="Genomic_DNA"/>
</dbReference>
<dbReference type="CDD" id="cd00051">
    <property type="entry name" value="EFh"/>
    <property type="match status" value="1"/>
</dbReference>